<dbReference type="PANTHER" id="PTHR31286:SF173">
    <property type="entry name" value="DUF4283 DOMAIN-CONTAINING PROTEIN"/>
    <property type="match status" value="1"/>
</dbReference>
<dbReference type="Proteomes" id="UP000701853">
    <property type="component" value="Chromosome 2"/>
</dbReference>
<organism evidence="3 4">
    <name type="scientific">Gossypium anomalum</name>
    <dbReference type="NCBI Taxonomy" id="47600"/>
    <lineage>
        <taxon>Eukaryota</taxon>
        <taxon>Viridiplantae</taxon>
        <taxon>Streptophyta</taxon>
        <taxon>Embryophyta</taxon>
        <taxon>Tracheophyta</taxon>
        <taxon>Spermatophyta</taxon>
        <taxon>Magnoliopsida</taxon>
        <taxon>eudicotyledons</taxon>
        <taxon>Gunneridae</taxon>
        <taxon>Pentapetalae</taxon>
        <taxon>rosids</taxon>
        <taxon>malvids</taxon>
        <taxon>Malvales</taxon>
        <taxon>Malvaceae</taxon>
        <taxon>Malvoideae</taxon>
        <taxon>Gossypium</taxon>
    </lineage>
</organism>
<comment type="caution">
    <text evidence="3">The sequence shown here is derived from an EMBL/GenBank/DDBJ whole genome shotgun (WGS) entry which is preliminary data.</text>
</comment>
<reference evidence="3 4" key="1">
    <citation type="journal article" date="2021" name="bioRxiv">
        <title>The Gossypium anomalum genome as a resource for cotton improvement and evolutionary analysis of hybrid incompatibility.</title>
        <authorList>
            <person name="Grover C.E."/>
            <person name="Yuan D."/>
            <person name="Arick M.A."/>
            <person name="Miller E.R."/>
            <person name="Hu G."/>
            <person name="Peterson D.G."/>
            <person name="Wendel J.F."/>
            <person name="Udall J.A."/>
        </authorList>
    </citation>
    <scope>NUCLEOTIDE SEQUENCE [LARGE SCALE GENOMIC DNA]</scope>
    <source>
        <strain evidence="3">JFW-Udall</strain>
        <tissue evidence="3">Leaf</tissue>
    </source>
</reference>
<dbReference type="OrthoDB" id="999661at2759"/>
<dbReference type="PANTHER" id="PTHR31286">
    <property type="entry name" value="GLYCINE-RICH CELL WALL STRUCTURAL PROTEIN 1.8-LIKE"/>
    <property type="match status" value="1"/>
</dbReference>
<dbReference type="EMBL" id="JAHUZN010000002">
    <property type="protein sequence ID" value="KAG8501560.1"/>
    <property type="molecule type" value="Genomic_DNA"/>
</dbReference>
<proteinExistence type="predicted"/>
<dbReference type="AlphaFoldDB" id="A0A8J6DBU9"/>
<keyword evidence="4" id="KW-1185">Reference proteome</keyword>
<evidence type="ECO:0000259" key="2">
    <source>
        <dbReference type="Pfam" id="PF14111"/>
    </source>
</evidence>
<dbReference type="Pfam" id="PF14111">
    <property type="entry name" value="DUF4283"/>
    <property type="match status" value="1"/>
</dbReference>
<feature type="domain" description="DUF4283" evidence="2">
    <location>
        <begin position="72"/>
        <end position="154"/>
    </location>
</feature>
<evidence type="ECO:0000313" key="4">
    <source>
        <dbReference type="Proteomes" id="UP000701853"/>
    </source>
</evidence>
<protein>
    <recommendedName>
        <fullName evidence="2">DUF4283 domain-containing protein</fullName>
    </recommendedName>
</protein>
<evidence type="ECO:0000313" key="3">
    <source>
        <dbReference type="EMBL" id="KAG8501560.1"/>
    </source>
</evidence>
<evidence type="ECO:0000256" key="1">
    <source>
        <dbReference type="SAM" id="MobiDB-lite"/>
    </source>
</evidence>
<name>A0A8J6DBU9_9ROSI</name>
<feature type="region of interest" description="Disordered" evidence="1">
    <location>
        <begin position="276"/>
        <end position="297"/>
    </location>
</feature>
<gene>
    <name evidence="3" type="ORF">CXB51_003854</name>
</gene>
<dbReference type="InterPro" id="IPR040256">
    <property type="entry name" value="At4g02000-like"/>
</dbReference>
<feature type="compositionally biased region" description="Basic residues" evidence="1">
    <location>
        <begin position="281"/>
        <end position="297"/>
    </location>
</feature>
<accession>A0A8J6DBU9</accession>
<sequence length="319" mass="37292">MNSLCENVVSGDYSVEVLIPKKDHFRDKDENVNMDLLVDHVGQPTASWKEKLVGSSSNIGGEDLEVKEDFKDMKNTVVLKLLRCNIGFSILQNKIYSMWKPSSTVHLIDIENGFFLAKFVNKIDYEKVLFEGLWIIFGQYLTVQPWTVLFDPTQKFLSMVMSWIRFSGLPGYMYKRKILLEIGRLVGKVTKLDMNMDNRVKGKFARMVVYVTLDRPLVSQVLINGKIQRVEYEFLLKARTRLEVIAHGRVPTEPKLSLIRKLLRVLKHSKAYKYTPEEKEKRRRRIGSKKEKRRRRIGSKKLLQGSRLIHLRSRIHHQD</sequence>
<dbReference type="InterPro" id="IPR025558">
    <property type="entry name" value="DUF4283"/>
</dbReference>